<dbReference type="OrthoDB" id="369870at2"/>
<dbReference type="NCBIfam" id="TIGR00688">
    <property type="entry name" value="rarD"/>
    <property type="match status" value="1"/>
</dbReference>
<evidence type="ECO:0000313" key="10">
    <source>
        <dbReference type="EMBL" id="ABM02569.1"/>
    </source>
</evidence>
<keyword evidence="5 8" id="KW-0812">Transmembrane</keyword>
<keyword evidence="7 8" id="KW-0472">Membrane</keyword>
<dbReference type="EMBL" id="CP000510">
    <property type="protein sequence ID" value="ABM02569.1"/>
    <property type="molecule type" value="Genomic_DNA"/>
</dbReference>
<dbReference type="InterPro" id="IPR037185">
    <property type="entry name" value="EmrE-like"/>
</dbReference>
<dbReference type="RefSeq" id="WP_011769128.1">
    <property type="nucleotide sequence ID" value="NC_008709.1"/>
</dbReference>
<evidence type="ECO:0000256" key="8">
    <source>
        <dbReference type="SAM" id="Phobius"/>
    </source>
</evidence>
<name>A1SSV4_PSYIN</name>
<comment type="subcellular location">
    <subcellularLocation>
        <location evidence="1">Cell membrane</location>
        <topology evidence="1">Multi-pass membrane protein</topology>
    </subcellularLocation>
</comment>
<organism evidence="10 11">
    <name type="scientific">Psychromonas ingrahamii (strain DSM 17664 / CCUG 51855 / 37)</name>
    <dbReference type="NCBI Taxonomy" id="357804"/>
    <lineage>
        <taxon>Bacteria</taxon>
        <taxon>Pseudomonadati</taxon>
        <taxon>Pseudomonadota</taxon>
        <taxon>Gammaproteobacteria</taxon>
        <taxon>Alteromonadales</taxon>
        <taxon>Psychromonadaceae</taxon>
        <taxon>Psychromonas</taxon>
    </lineage>
</organism>
<dbReference type="AlphaFoldDB" id="A1SSV4"/>
<feature type="transmembrane region" description="Helical" evidence="8">
    <location>
        <begin position="243"/>
        <end position="262"/>
    </location>
</feature>
<dbReference type="PANTHER" id="PTHR22911">
    <property type="entry name" value="ACYL-MALONYL CONDENSING ENZYME-RELATED"/>
    <property type="match status" value="1"/>
</dbReference>
<dbReference type="Proteomes" id="UP000000639">
    <property type="component" value="Chromosome"/>
</dbReference>
<protein>
    <submittedName>
        <fullName evidence="10">RarD protein, DMT superfamily transporter</fullName>
    </submittedName>
</protein>
<dbReference type="KEGG" id="pin:Ping_0717"/>
<keyword evidence="11" id="KW-1185">Reference proteome</keyword>
<dbReference type="SUPFAM" id="SSF103481">
    <property type="entry name" value="Multidrug resistance efflux transporter EmrE"/>
    <property type="match status" value="2"/>
</dbReference>
<feature type="transmembrane region" description="Helical" evidence="8">
    <location>
        <begin position="74"/>
        <end position="95"/>
    </location>
</feature>
<dbReference type="PANTHER" id="PTHR22911:SF137">
    <property type="entry name" value="SOLUTE CARRIER FAMILY 35 MEMBER G2-RELATED"/>
    <property type="match status" value="1"/>
</dbReference>
<evidence type="ECO:0000256" key="5">
    <source>
        <dbReference type="ARBA" id="ARBA00022692"/>
    </source>
</evidence>
<dbReference type="Pfam" id="PF00892">
    <property type="entry name" value="EamA"/>
    <property type="match status" value="1"/>
</dbReference>
<gene>
    <name evidence="10" type="ordered locus">Ping_0717</name>
</gene>
<reference evidence="10 11" key="1">
    <citation type="submission" date="2007-01" db="EMBL/GenBank/DDBJ databases">
        <title>Complete sequence of Psychromonas ingrahamii 37.</title>
        <authorList>
            <consortium name="US DOE Joint Genome Institute"/>
            <person name="Copeland A."/>
            <person name="Lucas S."/>
            <person name="Lapidus A."/>
            <person name="Barry K."/>
            <person name="Detter J.C."/>
            <person name="Glavina del Rio T."/>
            <person name="Hammon N."/>
            <person name="Israni S."/>
            <person name="Dalin E."/>
            <person name="Tice H."/>
            <person name="Pitluck S."/>
            <person name="Thompson L.S."/>
            <person name="Brettin T."/>
            <person name="Bruce D."/>
            <person name="Han C."/>
            <person name="Tapia R."/>
            <person name="Schmutz J."/>
            <person name="Larimer F."/>
            <person name="Land M."/>
            <person name="Hauser L."/>
            <person name="Kyrpides N."/>
            <person name="Ivanova N."/>
            <person name="Staley J."/>
            <person name="Richardson P."/>
        </authorList>
    </citation>
    <scope>NUCLEOTIDE SEQUENCE [LARGE SCALE GENOMIC DNA]</scope>
    <source>
        <strain evidence="10 11">37</strain>
    </source>
</reference>
<feature type="domain" description="EamA" evidence="9">
    <location>
        <begin position="9"/>
        <end position="143"/>
    </location>
</feature>
<evidence type="ECO:0000256" key="3">
    <source>
        <dbReference type="ARBA" id="ARBA00022448"/>
    </source>
</evidence>
<dbReference type="eggNOG" id="COG2962">
    <property type="taxonomic scope" value="Bacteria"/>
</dbReference>
<feature type="transmembrane region" description="Helical" evidence="8">
    <location>
        <begin position="12"/>
        <end position="32"/>
    </location>
</feature>
<evidence type="ECO:0000256" key="6">
    <source>
        <dbReference type="ARBA" id="ARBA00022989"/>
    </source>
</evidence>
<feature type="transmembrane region" description="Helical" evidence="8">
    <location>
        <begin position="180"/>
        <end position="199"/>
    </location>
</feature>
<evidence type="ECO:0000259" key="9">
    <source>
        <dbReference type="Pfam" id="PF00892"/>
    </source>
</evidence>
<comment type="similarity">
    <text evidence="2">Belongs to the EamA transporter family.</text>
</comment>
<evidence type="ECO:0000313" key="11">
    <source>
        <dbReference type="Proteomes" id="UP000000639"/>
    </source>
</evidence>
<feature type="transmembrane region" description="Helical" evidence="8">
    <location>
        <begin position="268"/>
        <end position="286"/>
    </location>
</feature>
<feature type="transmembrane region" description="Helical" evidence="8">
    <location>
        <begin position="44"/>
        <end position="62"/>
    </location>
</feature>
<evidence type="ECO:0000256" key="2">
    <source>
        <dbReference type="ARBA" id="ARBA00007362"/>
    </source>
</evidence>
<dbReference type="GO" id="GO:0005886">
    <property type="term" value="C:plasma membrane"/>
    <property type="evidence" value="ECO:0007669"/>
    <property type="project" value="UniProtKB-SubCell"/>
</dbReference>
<feature type="transmembrane region" description="Helical" evidence="8">
    <location>
        <begin position="101"/>
        <end position="122"/>
    </location>
</feature>
<feature type="transmembrane region" description="Helical" evidence="8">
    <location>
        <begin position="129"/>
        <end position="146"/>
    </location>
</feature>
<dbReference type="HOGENOM" id="CLU_054508_1_0_6"/>
<keyword evidence="4" id="KW-1003">Cell membrane</keyword>
<evidence type="ECO:0000256" key="7">
    <source>
        <dbReference type="ARBA" id="ARBA00023136"/>
    </source>
</evidence>
<dbReference type="InterPro" id="IPR000620">
    <property type="entry name" value="EamA_dom"/>
</dbReference>
<dbReference type="InterPro" id="IPR004626">
    <property type="entry name" value="RarD"/>
</dbReference>
<evidence type="ECO:0000256" key="1">
    <source>
        <dbReference type="ARBA" id="ARBA00004651"/>
    </source>
</evidence>
<keyword evidence="3" id="KW-0813">Transport</keyword>
<keyword evidence="6 8" id="KW-1133">Transmembrane helix</keyword>
<proteinExistence type="inferred from homology"/>
<evidence type="ECO:0000256" key="4">
    <source>
        <dbReference type="ARBA" id="ARBA00022475"/>
    </source>
</evidence>
<dbReference type="STRING" id="357804.Ping_0717"/>
<sequence>MKDLSQTQLGIVYALSAYLLWGINPIFFKYLGFIPVYEILAHRVIWSVVFIAIVITFLGGWGKALSILKTPKNILFLTCTSLLISVNWSVFIWAINNGRMLEASLGYFINPLINVVLGLVFLNEALSRVKWIAVSLALIGVLIQVVQVGSLPWVSLVLPISFGFYGLLRKKIKIEALIGLFFETLLVLPVALYYLFFVANGENVNMLNNNWSLNLWLMFTGIATAMPLFFFAQAALRLKLSTLGFFQYLAPSMMFLMAVFIYGEVLSLARIITFIFIWAGILLFAGENKLKKWL</sequence>
<feature type="transmembrane region" description="Helical" evidence="8">
    <location>
        <begin position="152"/>
        <end position="168"/>
    </location>
</feature>
<feature type="transmembrane region" description="Helical" evidence="8">
    <location>
        <begin position="211"/>
        <end position="231"/>
    </location>
</feature>
<accession>A1SSV4</accession>